<protein>
    <submittedName>
        <fullName evidence="1">Uncharacterized protein</fullName>
    </submittedName>
</protein>
<dbReference type="STRING" id="1297569.MESS2_150028"/>
<reference evidence="1 2" key="1">
    <citation type="submission" date="2013-02" db="EMBL/GenBank/DDBJ databases">
        <authorList>
            <person name="Genoscope - CEA"/>
        </authorList>
    </citation>
    <scope>NUCLEOTIDE SEQUENCE [LARGE SCALE GENOMIC DNA]</scope>
    <source>
        <strain evidence="1 2">STM 2683</strain>
    </source>
</reference>
<evidence type="ECO:0000313" key="2">
    <source>
        <dbReference type="Proteomes" id="UP000012062"/>
    </source>
</evidence>
<gene>
    <name evidence="1" type="ORF">MESS2_150028</name>
</gene>
<name>M5ELE2_9HYPH</name>
<dbReference type="AlphaFoldDB" id="M5ELE2"/>
<accession>M5ELE2</accession>
<dbReference type="Proteomes" id="UP000012062">
    <property type="component" value="Unassembled WGS sequence"/>
</dbReference>
<organism evidence="1 2">
    <name type="scientific">Mesorhizobium metallidurans STM 2683</name>
    <dbReference type="NCBI Taxonomy" id="1297569"/>
    <lineage>
        <taxon>Bacteria</taxon>
        <taxon>Pseudomonadati</taxon>
        <taxon>Pseudomonadota</taxon>
        <taxon>Alphaproteobacteria</taxon>
        <taxon>Hyphomicrobiales</taxon>
        <taxon>Phyllobacteriaceae</taxon>
        <taxon>Mesorhizobium</taxon>
    </lineage>
</organism>
<dbReference type="EMBL" id="CAUM01000057">
    <property type="protein sequence ID" value="CCV05147.1"/>
    <property type="molecule type" value="Genomic_DNA"/>
</dbReference>
<evidence type="ECO:0000313" key="1">
    <source>
        <dbReference type="EMBL" id="CCV05147.1"/>
    </source>
</evidence>
<sequence length="57" mass="6191">MITAAGVPVFRFARLVAAVRGTKDNTMPMVRAFLSVAPEHNATPPILIKDGSRLTQR</sequence>
<keyword evidence="2" id="KW-1185">Reference proteome</keyword>
<proteinExistence type="predicted"/>
<comment type="caution">
    <text evidence="1">The sequence shown here is derived from an EMBL/GenBank/DDBJ whole genome shotgun (WGS) entry which is preliminary data.</text>
</comment>